<dbReference type="Proteomes" id="UP000502508">
    <property type="component" value="Chromosome"/>
</dbReference>
<feature type="active site" evidence="3">
    <location>
        <position position="248"/>
    </location>
</feature>
<gene>
    <name evidence="6" type="ORF">Pflav_012210</name>
</gene>
<dbReference type="SUPFAM" id="SSF53720">
    <property type="entry name" value="ALDH-like"/>
    <property type="match status" value="1"/>
</dbReference>
<dbReference type="PROSITE" id="PS00687">
    <property type="entry name" value="ALDEHYDE_DEHYDR_GLU"/>
    <property type="match status" value="1"/>
</dbReference>
<dbReference type="InterPro" id="IPR016162">
    <property type="entry name" value="Ald_DH_N"/>
</dbReference>
<evidence type="ECO:0000256" key="4">
    <source>
        <dbReference type="RuleBase" id="RU003345"/>
    </source>
</evidence>
<name>A0A6F8XM02_9ACTN</name>
<feature type="domain" description="Aldehyde dehydrogenase" evidence="5">
    <location>
        <begin position="14"/>
        <end position="471"/>
    </location>
</feature>
<comment type="similarity">
    <text evidence="1 4">Belongs to the aldehyde dehydrogenase family.</text>
</comment>
<dbReference type="PANTHER" id="PTHR11699">
    <property type="entry name" value="ALDEHYDE DEHYDROGENASE-RELATED"/>
    <property type="match status" value="1"/>
</dbReference>
<dbReference type="FunFam" id="3.40.309.10:FF:000012">
    <property type="entry name" value="Betaine aldehyde dehydrogenase"/>
    <property type="match status" value="1"/>
</dbReference>
<protein>
    <submittedName>
        <fullName evidence="6">Aldehyde dehydrogenase</fullName>
    </submittedName>
</protein>
<evidence type="ECO:0000313" key="7">
    <source>
        <dbReference type="Proteomes" id="UP000502508"/>
    </source>
</evidence>
<proteinExistence type="inferred from homology"/>
<evidence type="ECO:0000259" key="5">
    <source>
        <dbReference type="Pfam" id="PF00171"/>
    </source>
</evidence>
<dbReference type="InterPro" id="IPR016163">
    <property type="entry name" value="Ald_DH_C"/>
</dbReference>
<evidence type="ECO:0000256" key="3">
    <source>
        <dbReference type="PROSITE-ProRule" id="PRU10007"/>
    </source>
</evidence>
<dbReference type="FunFam" id="3.40.605.10:FF:000026">
    <property type="entry name" value="Aldehyde dehydrogenase, putative"/>
    <property type="match status" value="1"/>
</dbReference>
<organism evidence="6 7">
    <name type="scientific">Phytohabitans flavus</name>
    <dbReference type="NCBI Taxonomy" id="1076124"/>
    <lineage>
        <taxon>Bacteria</taxon>
        <taxon>Bacillati</taxon>
        <taxon>Actinomycetota</taxon>
        <taxon>Actinomycetes</taxon>
        <taxon>Micromonosporales</taxon>
        <taxon>Micromonosporaceae</taxon>
    </lineage>
</organism>
<dbReference type="KEGG" id="pfla:Pflav_012210"/>
<dbReference type="AlphaFoldDB" id="A0A6F8XM02"/>
<dbReference type="GO" id="GO:0016620">
    <property type="term" value="F:oxidoreductase activity, acting on the aldehyde or oxo group of donors, NAD or NADP as acceptor"/>
    <property type="evidence" value="ECO:0007669"/>
    <property type="project" value="InterPro"/>
</dbReference>
<dbReference type="InterPro" id="IPR029510">
    <property type="entry name" value="Ald_DH_CS_GLU"/>
</dbReference>
<dbReference type="InterPro" id="IPR015590">
    <property type="entry name" value="Aldehyde_DH_dom"/>
</dbReference>
<dbReference type="Gene3D" id="3.40.605.10">
    <property type="entry name" value="Aldehyde Dehydrogenase, Chain A, domain 1"/>
    <property type="match status" value="1"/>
</dbReference>
<evidence type="ECO:0000313" key="6">
    <source>
        <dbReference type="EMBL" id="BCB74811.1"/>
    </source>
</evidence>
<evidence type="ECO:0000256" key="2">
    <source>
        <dbReference type="ARBA" id="ARBA00023002"/>
    </source>
</evidence>
<dbReference type="Gene3D" id="3.40.309.10">
    <property type="entry name" value="Aldehyde Dehydrogenase, Chain A, domain 2"/>
    <property type="match status" value="1"/>
</dbReference>
<dbReference type="Pfam" id="PF00171">
    <property type="entry name" value="Aldedh"/>
    <property type="match status" value="1"/>
</dbReference>
<sequence>MVGELLIGGQFRPAASGDTFASINPTTGEQAGQVARAGAEDVDTAVAAARAAFEGTWRDASPLARQKVLQRLAGLIEENAEELALLDTVDVGVPIARSRGNVLGAANAMLAYAAGARTVRGSTIENSVSRDMFSYTLKEPVGVVGAIIPWNNPVNTMIGKIGPALAAGCTVVLKPAEQSPLSAVRVAELCVEAGIPDGVVNVLTGFGDAGAALSAHPGVDKISFTGSVETGQAIIRASAGNMKRLTLELGGKSPDIVFADADLDAAVAGAAMGAYLLSGQFCAAGTRLFVERKVYDEFLARVVEYGRALEVGDPTDESTVLGPLVSSEQLAKVLSFIDTGVAEGARLLSGGSRDPGPGYFLPPTVFGEVGAAMTIAREEIFGPVLAAMPFDDIDEVLPAANATRYGLAAGVWTSDVTKVHWLAPRLESGMVWVNTYGNYDKAVPFGGYKMSGLGVENGAEGLEQYLKSKCVWINAARPIAFR</sequence>
<dbReference type="PROSITE" id="PS00070">
    <property type="entry name" value="ALDEHYDE_DEHYDR_CYS"/>
    <property type="match status" value="1"/>
</dbReference>
<accession>A0A6F8XM02</accession>
<dbReference type="InterPro" id="IPR016161">
    <property type="entry name" value="Ald_DH/histidinol_DH"/>
</dbReference>
<reference evidence="6 7" key="1">
    <citation type="submission" date="2020-03" db="EMBL/GenBank/DDBJ databases">
        <title>Whole genome shotgun sequence of Phytohabitans flavus NBRC 107702.</title>
        <authorList>
            <person name="Komaki H."/>
            <person name="Tamura T."/>
        </authorList>
    </citation>
    <scope>NUCLEOTIDE SEQUENCE [LARGE SCALE GENOMIC DNA]</scope>
    <source>
        <strain evidence="6 7">NBRC 107702</strain>
    </source>
</reference>
<reference evidence="6 7" key="2">
    <citation type="submission" date="2020-03" db="EMBL/GenBank/DDBJ databases">
        <authorList>
            <person name="Ichikawa N."/>
            <person name="Kimura A."/>
            <person name="Kitahashi Y."/>
            <person name="Uohara A."/>
        </authorList>
    </citation>
    <scope>NUCLEOTIDE SEQUENCE [LARGE SCALE GENOMIC DNA]</scope>
    <source>
        <strain evidence="6 7">NBRC 107702</strain>
    </source>
</reference>
<keyword evidence="7" id="KW-1185">Reference proteome</keyword>
<dbReference type="EMBL" id="AP022870">
    <property type="protein sequence ID" value="BCB74811.1"/>
    <property type="molecule type" value="Genomic_DNA"/>
</dbReference>
<dbReference type="FunFam" id="3.40.605.10:FF:000007">
    <property type="entry name" value="NAD/NADP-dependent betaine aldehyde dehydrogenase"/>
    <property type="match status" value="1"/>
</dbReference>
<evidence type="ECO:0000256" key="1">
    <source>
        <dbReference type="ARBA" id="ARBA00009986"/>
    </source>
</evidence>
<keyword evidence="2 4" id="KW-0560">Oxidoreductase</keyword>
<dbReference type="InterPro" id="IPR016160">
    <property type="entry name" value="Ald_DH_CS_CYS"/>
</dbReference>